<dbReference type="AlphaFoldDB" id="A0A918ZPS1"/>
<comment type="caution">
    <text evidence="1">The sequence shown here is derived from an EMBL/GenBank/DDBJ whole genome shotgun (WGS) entry which is preliminary data.</text>
</comment>
<dbReference type="EMBL" id="BNBT01000045">
    <property type="protein sequence ID" value="GHE62224.1"/>
    <property type="molecule type" value="Genomic_DNA"/>
</dbReference>
<proteinExistence type="predicted"/>
<gene>
    <name evidence="1" type="ORF">GCM10018785_34070</name>
</gene>
<name>A0A918ZPS1_9ACTN</name>
<organism evidence="1 2">
    <name type="scientific">Streptomyces longispororuber</name>
    <dbReference type="NCBI Taxonomy" id="68230"/>
    <lineage>
        <taxon>Bacteria</taxon>
        <taxon>Bacillati</taxon>
        <taxon>Actinomycetota</taxon>
        <taxon>Actinomycetes</taxon>
        <taxon>Kitasatosporales</taxon>
        <taxon>Streptomycetaceae</taxon>
        <taxon>Streptomyces</taxon>
    </lineage>
</organism>
<dbReference type="Proteomes" id="UP000608024">
    <property type="component" value="Unassembled WGS sequence"/>
</dbReference>
<evidence type="ECO:0000313" key="1">
    <source>
        <dbReference type="EMBL" id="GHE62224.1"/>
    </source>
</evidence>
<keyword evidence="2" id="KW-1185">Reference proteome</keyword>
<accession>A0A918ZPS1</accession>
<protein>
    <submittedName>
        <fullName evidence="1">Uncharacterized protein</fullName>
    </submittedName>
</protein>
<sequence>MDDATYSAKDPSTGTLRGIRCIRLSVRTDETTGPERQREADDAAAAALGISFRLGCRPA</sequence>
<evidence type="ECO:0000313" key="2">
    <source>
        <dbReference type="Proteomes" id="UP000608024"/>
    </source>
</evidence>
<reference evidence="1" key="2">
    <citation type="submission" date="2020-09" db="EMBL/GenBank/DDBJ databases">
        <authorList>
            <person name="Sun Q."/>
            <person name="Ohkuma M."/>
        </authorList>
    </citation>
    <scope>NUCLEOTIDE SEQUENCE</scope>
    <source>
        <strain evidence="1">JCM 4784</strain>
    </source>
</reference>
<reference evidence="1" key="1">
    <citation type="journal article" date="2014" name="Int. J. Syst. Evol. Microbiol.">
        <title>Complete genome sequence of Corynebacterium casei LMG S-19264T (=DSM 44701T), isolated from a smear-ripened cheese.</title>
        <authorList>
            <consortium name="US DOE Joint Genome Institute (JGI-PGF)"/>
            <person name="Walter F."/>
            <person name="Albersmeier A."/>
            <person name="Kalinowski J."/>
            <person name="Ruckert C."/>
        </authorList>
    </citation>
    <scope>NUCLEOTIDE SEQUENCE</scope>
    <source>
        <strain evidence="1">JCM 4784</strain>
    </source>
</reference>